<accession>A0ABW4CIN3</accession>
<comment type="caution">
    <text evidence="1">The sequence shown here is derived from an EMBL/GenBank/DDBJ whole genome shotgun (WGS) entry which is preliminary data.</text>
</comment>
<dbReference type="RefSeq" id="WP_203626754.1">
    <property type="nucleotide sequence ID" value="NZ_BOLQ01000008.1"/>
</dbReference>
<protein>
    <submittedName>
        <fullName evidence="1">Uncharacterized protein</fullName>
    </submittedName>
</protein>
<keyword evidence="2" id="KW-1185">Reference proteome</keyword>
<name>A0ABW4CIN3_9LACO</name>
<gene>
    <name evidence="1" type="ORF">ACFQ4P_05080</name>
</gene>
<evidence type="ECO:0000313" key="2">
    <source>
        <dbReference type="Proteomes" id="UP001597196"/>
    </source>
</evidence>
<dbReference type="Proteomes" id="UP001597196">
    <property type="component" value="Unassembled WGS sequence"/>
</dbReference>
<organism evidence="1 2">
    <name type="scientific">Lacticaseibacillus mingshuiensis</name>
    <dbReference type="NCBI Taxonomy" id="2799574"/>
    <lineage>
        <taxon>Bacteria</taxon>
        <taxon>Bacillati</taxon>
        <taxon>Bacillota</taxon>
        <taxon>Bacilli</taxon>
        <taxon>Lactobacillales</taxon>
        <taxon>Lactobacillaceae</taxon>
        <taxon>Lacticaseibacillus</taxon>
    </lineage>
</organism>
<proteinExistence type="predicted"/>
<reference evidence="2" key="1">
    <citation type="journal article" date="2019" name="Int. J. Syst. Evol. Microbiol.">
        <title>The Global Catalogue of Microorganisms (GCM) 10K type strain sequencing project: providing services to taxonomists for standard genome sequencing and annotation.</title>
        <authorList>
            <consortium name="The Broad Institute Genomics Platform"/>
            <consortium name="The Broad Institute Genome Sequencing Center for Infectious Disease"/>
            <person name="Wu L."/>
            <person name="Ma J."/>
        </authorList>
    </citation>
    <scope>NUCLEOTIDE SEQUENCE [LARGE SCALE GENOMIC DNA]</scope>
    <source>
        <strain evidence="2">CCM 8980</strain>
    </source>
</reference>
<dbReference type="EMBL" id="JBHTOC010000006">
    <property type="protein sequence ID" value="MFD1429618.1"/>
    <property type="molecule type" value="Genomic_DNA"/>
</dbReference>
<evidence type="ECO:0000313" key="1">
    <source>
        <dbReference type="EMBL" id="MFD1429618.1"/>
    </source>
</evidence>
<sequence length="107" mass="11915">MNVFGALKWIRFDHLPLNHQQVVLTDENGKPDAELTDLLGDCLSKVDIFGNIESAQSVSDIIDDLHLLTPLPSDVLSEYQKILEQPIAGINIASHKQLVELIYLPLV</sequence>